<dbReference type="AlphaFoldDB" id="A0A858R6I9"/>
<dbReference type="GO" id="GO:0005886">
    <property type="term" value="C:plasma membrane"/>
    <property type="evidence" value="ECO:0007669"/>
    <property type="project" value="UniProtKB-SubCell"/>
</dbReference>
<keyword evidence="2" id="KW-1003">Cell membrane</keyword>
<dbReference type="InterPro" id="IPR016174">
    <property type="entry name" value="Di-haem_cyt_TM"/>
</dbReference>
<evidence type="ECO:0000256" key="6">
    <source>
        <dbReference type="SAM" id="Phobius"/>
    </source>
</evidence>
<feature type="transmembrane region" description="Helical" evidence="6">
    <location>
        <begin position="12"/>
        <end position="30"/>
    </location>
</feature>
<evidence type="ECO:0000256" key="2">
    <source>
        <dbReference type="ARBA" id="ARBA00022475"/>
    </source>
</evidence>
<keyword evidence="3 6" id="KW-0812">Transmembrane</keyword>
<dbReference type="SUPFAM" id="SSF81342">
    <property type="entry name" value="Transmembrane di-heme cytochromes"/>
    <property type="match status" value="1"/>
</dbReference>
<comment type="subcellular location">
    <subcellularLocation>
        <location evidence="1">Cell membrane</location>
        <topology evidence="1">Multi-pass membrane protein</topology>
    </subcellularLocation>
</comment>
<dbReference type="GO" id="GO:0022904">
    <property type="term" value="P:respiratory electron transport chain"/>
    <property type="evidence" value="ECO:0007669"/>
    <property type="project" value="InterPro"/>
</dbReference>
<accession>A0A858R6I9</accession>
<gene>
    <name evidence="8" type="ORF">HHL28_07635</name>
</gene>
<evidence type="ECO:0000313" key="8">
    <source>
        <dbReference type="EMBL" id="QJE72974.1"/>
    </source>
</evidence>
<proteinExistence type="predicted"/>
<name>A0A858R6I9_9PROT</name>
<dbReference type="InterPro" id="IPR051542">
    <property type="entry name" value="Hydrogenase_cytochrome"/>
</dbReference>
<evidence type="ECO:0000313" key="9">
    <source>
        <dbReference type="Proteomes" id="UP000501891"/>
    </source>
</evidence>
<evidence type="ECO:0000256" key="3">
    <source>
        <dbReference type="ARBA" id="ARBA00022692"/>
    </source>
</evidence>
<feature type="domain" description="Cytochrome b561 bacterial/Ni-hydrogenase" evidence="7">
    <location>
        <begin position="8"/>
        <end position="185"/>
    </location>
</feature>
<feature type="transmembrane region" description="Helical" evidence="6">
    <location>
        <begin position="152"/>
        <end position="173"/>
    </location>
</feature>
<evidence type="ECO:0000256" key="1">
    <source>
        <dbReference type="ARBA" id="ARBA00004651"/>
    </source>
</evidence>
<dbReference type="Gene3D" id="1.20.950.20">
    <property type="entry name" value="Transmembrane di-heme cytochromes, Chain C"/>
    <property type="match status" value="1"/>
</dbReference>
<evidence type="ECO:0000259" key="7">
    <source>
        <dbReference type="Pfam" id="PF01292"/>
    </source>
</evidence>
<organism evidence="8 9">
    <name type="scientific">Aerophototrophica crusticola</name>
    <dbReference type="NCBI Taxonomy" id="1709002"/>
    <lineage>
        <taxon>Bacteria</taxon>
        <taxon>Pseudomonadati</taxon>
        <taxon>Pseudomonadota</taxon>
        <taxon>Alphaproteobacteria</taxon>
        <taxon>Rhodospirillales</taxon>
        <taxon>Rhodospirillaceae</taxon>
        <taxon>Aerophototrophica</taxon>
    </lineage>
</organism>
<feature type="transmembrane region" description="Helical" evidence="6">
    <location>
        <begin position="99"/>
        <end position="121"/>
    </location>
</feature>
<evidence type="ECO:0000256" key="5">
    <source>
        <dbReference type="ARBA" id="ARBA00023136"/>
    </source>
</evidence>
<keyword evidence="4 6" id="KW-1133">Transmembrane helix</keyword>
<dbReference type="Proteomes" id="UP000501891">
    <property type="component" value="Chromosome"/>
</dbReference>
<keyword evidence="9" id="KW-1185">Reference proteome</keyword>
<feature type="transmembrane region" description="Helical" evidence="6">
    <location>
        <begin position="202"/>
        <end position="219"/>
    </location>
</feature>
<dbReference type="EMBL" id="CP051775">
    <property type="protein sequence ID" value="QJE72974.1"/>
    <property type="molecule type" value="Genomic_DNA"/>
</dbReference>
<feature type="transmembrane region" description="Helical" evidence="6">
    <location>
        <begin position="42"/>
        <end position="60"/>
    </location>
</feature>
<dbReference type="InterPro" id="IPR011577">
    <property type="entry name" value="Cyt_b561_bac/Ni-Hgenase"/>
</dbReference>
<dbReference type="PANTHER" id="PTHR30485">
    <property type="entry name" value="NI/FE-HYDROGENASE 1 B-TYPE CYTOCHROME SUBUNIT"/>
    <property type="match status" value="1"/>
</dbReference>
<protein>
    <recommendedName>
        <fullName evidence="7">Cytochrome b561 bacterial/Ni-hydrogenase domain-containing protein</fullName>
    </recommendedName>
</protein>
<keyword evidence="5 6" id="KW-0472">Membrane</keyword>
<reference evidence="8" key="1">
    <citation type="submission" date="2020-04" db="EMBL/GenBank/DDBJ databases">
        <title>A desert anoxygenic phototrophic bacterium fixes CO2 using RubisCO under aerobic conditions.</title>
        <authorList>
            <person name="Tang K."/>
        </authorList>
    </citation>
    <scope>NUCLEOTIDE SEQUENCE [LARGE SCALE GENOMIC DNA]</scope>
    <source>
        <strain evidence="8">MIMtkB3</strain>
    </source>
</reference>
<dbReference type="KEGG" id="acru:HHL28_07635"/>
<evidence type="ECO:0000256" key="4">
    <source>
        <dbReference type="ARBA" id="ARBA00022989"/>
    </source>
</evidence>
<dbReference type="PANTHER" id="PTHR30485:SF2">
    <property type="entry name" value="BLL0597 PROTEIN"/>
    <property type="match status" value="1"/>
</dbReference>
<dbReference type="GO" id="GO:0009055">
    <property type="term" value="F:electron transfer activity"/>
    <property type="evidence" value="ECO:0007669"/>
    <property type="project" value="InterPro"/>
</dbReference>
<sequence>MPKRRVTVWDLPTRVFHWGLVFCLAGSWYTSGDEDRLETHLLFGYGALALLLFRVVWGVVGSDTARFASFVKGPAAAWLHLRHLFGTKALEAHAGHNPLGAYAVLALLGLVAVQVGSGLFLSGGDIVLVEGPLSQYVDQRTEDWLETVHETAFILLQVMVAVHVLAIAFYGLFARRDLVGPMLTGRAEVEGAPPRLASPLKALLVALGAGGVVWALATLA</sequence>
<dbReference type="Pfam" id="PF01292">
    <property type="entry name" value="Ni_hydr_CYTB"/>
    <property type="match status" value="1"/>
</dbReference>
<dbReference type="GO" id="GO:0020037">
    <property type="term" value="F:heme binding"/>
    <property type="evidence" value="ECO:0007669"/>
    <property type="project" value="TreeGrafter"/>
</dbReference>